<gene>
    <name evidence="2" type="ORF">ROHU_017539</name>
</gene>
<organism evidence="2 3">
    <name type="scientific">Labeo rohita</name>
    <name type="common">Indian major carp</name>
    <name type="synonym">Cyprinus rohita</name>
    <dbReference type="NCBI Taxonomy" id="84645"/>
    <lineage>
        <taxon>Eukaryota</taxon>
        <taxon>Metazoa</taxon>
        <taxon>Chordata</taxon>
        <taxon>Craniata</taxon>
        <taxon>Vertebrata</taxon>
        <taxon>Euteleostomi</taxon>
        <taxon>Actinopterygii</taxon>
        <taxon>Neopterygii</taxon>
        <taxon>Teleostei</taxon>
        <taxon>Ostariophysi</taxon>
        <taxon>Cypriniformes</taxon>
        <taxon>Cyprinidae</taxon>
        <taxon>Labeoninae</taxon>
        <taxon>Labeonini</taxon>
        <taxon>Labeo</taxon>
    </lineage>
</organism>
<dbReference type="EMBL" id="QBIY01011549">
    <property type="protein sequence ID" value="RXN30764.1"/>
    <property type="molecule type" value="Genomic_DNA"/>
</dbReference>
<dbReference type="AlphaFoldDB" id="A0A498NG91"/>
<dbReference type="STRING" id="84645.A0A498NG91"/>
<name>A0A498NG91_LABRO</name>
<accession>A0A498NG91</accession>
<evidence type="ECO:0000313" key="2">
    <source>
        <dbReference type="EMBL" id="RXN30764.1"/>
    </source>
</evidence>
<keyword evidence="3" id="KW-1185">Reference proteome</keyword>
<evidence type="ECO:0000313" key="3">
    <source>
        <dbReference type="Proteomes" id="UP000290572"/>
    </source>
</evidence>
<dbReference type="PANTHER" id="PTHR46688">
    <property type="entry name" value="ADP-RIBOSYLATION FACTOR-LIKE PROTEIN 16"/>
    <property type="match status" value="1"/>
</dbReference>
<keyword evidence="1" id="KW-0472">Membrane</keyword>
<dbReference type="Proteomes" id="UP000290572">
    <property type="component" value="Unassembled WGS sequence"/>
</dbReference>
<feature type="transmembrane region" description="Helical" evidence="1">
    <location>
        <begin position="12"/>
        <end position="32"/>
    </location>
</feature>
<reference evidence="2 3" key="1">
    <citation type="submission" date="2018-03" db="EMBL/GenBank/DDBJ databases">
        <title>Draft genome sequence of Rohu Carp (Labeo rohita).</title>
        <authorList>
            <person name="Das P."/>
            <person name="Kushwaha B."/>
            <person name="Joshi C.G."/>
            <person name="Kumar D."/>
            <person name="Nagpure N.S."/>
            <person name="Sahoo L."/>
            <person name="Das S.P."/>
            <person name="Bit A."/>
            <person name="Patnaik S."/>
            <person name="Meher P.K."/>
            <person name="Jayasankar P."/>
            <person name="Koringa P.G."/>
            <person name="Patel N.V."/>
            <person name="Hinsu A.T."/>
            <person name="Kumar R."/>
            <person name="Pandey M."/>
            <person name="Agarwal S."/>
            <person name="Srivastava S."/>
            <person name="Singh M."/>
            <person name="Iquebal M.A."/>
            <person name="Jaiswal S."/>
            <person name="Angadi U.B."/>
            <person name="Kumar N."/>
            <person name="Raza M."/>
            <person name="Shah T.M."/>
            <person name="Rai A."/>
            <person name="Jena J.K."/>
        </authorList>
    </citation>
    <scope>NUCLEOTIDE SEQUENCE [LARGE SCALE GENOMIC DNA]</scope>
    <source>
        <strain evidence="2">DASCIFA01</strain>
        <tissue evidence="2">Testis</tissue>
    </source>
</reference>
<protein>
    <submittedName>
        <fullName evidence="2">ADP-ribosylation factor 16</fullName>
    </submittedName>
</protein>
<dbReference type="PANTHER" id="PTHR46688:SF1">
    <property type="entry name" value="ADP-RIBOSYLATION FACTOR-LIKE PROTEIN 16"/>
    <property type="match status" value="1"/>
</dbReference>
<sequence>MRADQLTQRNMLIKLYLLITAWTCVSGVIVVTQNPPVLTLSKGQTATLDCNLDTITDRGARCDLPCTMSLVELKWLFRMDDIIRTAPQSITTLEISARSGQGLQDVLSWLFSNRSHDT</sequence>
<keyword evidence="1" id="KW-0812">Transmembrane</keyword>
<comment type="caution">
    <text evidence="2">The sequence shown here is derived from an EMBL/GenBank/DDBJ whole genome shotgun (WGS) entry which is preliminary data.</text>
</comment>
<proteinExistence type="predicted"/>
<evidence type="ECO:0000256" key="1">
    <source>
        <dbReference type="SAM" id="Phobius"/>
    </source>
</evidence>
<keyword evidence="1" id="KW-1133">Transmembrane helix</keyword>